<dbReference type="RefSeq" id="XP_028812867.1">
    <property type="nucleotide sequence ID" value="XM_028957034.1"/>
</dbReference>
<feature type="transmembrane region" description="Helical" evidence="6">
    <location>
        <begin position="82"/>
        <end position="105"/>
    </location>
</feature>
<dbReference type="GO" id="GO:0016020">
    <property type="term" value="C:membrane"/>
    <property type="evidence" value="ECO:0007669"/>
    <property type="project" value="UniProtKB-SubCell"/>
</dbReference>
<evidence type="ECO:0000256" key="1">
    <source>
        <dbReference type="ARBA" id="ARBA00004141"/>
    </source>
</evidence>
<keyword evidence="3 6" id="KW-1133">Transmembrane helix</keyword>
<sequence>MGTNDGEPHATEALADTAFLKSLRGILKIAEIVAVFAALMCYAVACRPPYIAAACMEFGISLALLLLYVFKLNKRISLFFWPLIDVLNSFFAAALMLTLSLVAVSTDSLKATVAGAVVGFVCAGLWCTDGFLLFKKITFNHRRT</sequence>
<evidence type="ECO:0000256" key="3">
    <source>
        <dbReference type="ARBA" id="ARBA00022989"/>
    </source>
</evidence>
<evidence type="ECO:0000256" key="4">
    <source>
        <dbReference type="ARBA" id="ARBA00023136"/>
    </source>
</evidence>
<keyword evidence="9" id="KW-1185">Reference proteome</keyword>
<feature type="transmembrane region" description="Helical" evidence="6">
    <location>
        <begin position="51"/>
        <end position="70"/>
    </location>
</feature>
<dbReference type="InterPro" id="IPR050578">
    <property type="entry name" value="MARVEL-CKLF_proteins"/>
</dbReference>
<protein>
    <recommendedName>
        <fullName evidence="7">MARVEL domain-containing protein</fullName>
    </recommendedName>
</protein>
<dbReference type="PANTHER" id="PTHR22776">
    <property type="entry name" value="MARVEL-CONTAINING POTENTIAL LIPID RAFT-ASSOCIATED PROTEIN"/>
    <property type="match status" value="1"/>
</dbReference>
<proteinExistence type="predicted"/>
<evidence type="ECO:0000256" key="2">
    <source>
        <dbReference type="ARBA" id="ARBA00022692"/>
    </source>
</evidence>
<dbReference type="Ensembl" id="ENSDCDT00010043108.1">
    <property type="protein sequence ID" value="ENSDCDP00010034580.1"/>
    <property type="gene ID" value="ENSDCDG00010022314.1"/>
</dbReference>
<evidence type="ECO:0000313" key="9">
    <source>
        <dbReference type="Proteomes" id="UP000694580"/>
    </source>
</evidence>
<evidence type="ECO:0000313" key="8">
    <source>
        <dbReference type="Ensembl" id="ENSDCDP00010034580.1"/>
    </source>
</evidence>
<organism evidence="8 9">
    <name type="scientific">Denticeps clupeoides</name>
    <name type="common">denticle herring</name>
    <dbReference type="NCBI Taxonomy" id="299321"/>
    <lineage>
        <taxon>Eukaryota</taxon>
        <taxon>Metazoa</taxon>
        <taxon>Chordata</taxon>
        <taxon>Craniata</taxon>
        <taxon>Vertebrata</taxon>
        <taxon>Euteleostomi</taxon>
        <taxon>Actinopterygii</taxon>
        <taxon>Neopterygii</taxon>
        <taxon>Teleostei</taxon>
        <taxon>Clupei</taxon>
        <taxon>Clupeiformes</taxon>
        <taxon>Denticipitoidei</taxon>
        <taxon>Denticipitidae</taxon>
        <taxon>Denticeps</taxon>
    </lineage>
</organism>
<comment type="subcellular location">
    <subcellularLocation>
        <location evidence="1">Membrane</location>
        <topology evidence="1">Multi-pass membrane protein</topology>
    </subcellularLocation>
</comment>
<reference evidence="8" key="2">
    <citation type="submission" date="2025-08" db="UniProtKB">
        <authorList>
            <consortium name="Ensembl"/>
        </authorList>
    </citation>
    <scope>IDENTIFICATION</scope>
</reference>
<dbReference type="PROSITE" id="PS51225">
    <property type="entry name" value="MARVEL"/>
    <property type="match status" value="1"/>
</dbReference>
<name>A0AAY4CMY2_9TELE</name>
<feature type="domain" description="MARVEL" evidence="7">
    <location>
        <begin position="19"/>
        <end position="138"/>
    </location>
</feature>
<accession>A0AAY4CMY2</accession>
<reference evidence="8" key="3">
    <citation type="submission" date="2025-09" db="UniProtKB">
        <authorList>
            <consortium name="Ensembl"/>
        </authorList>
    </citation>
    <scope>IDENTIFICATION</scope>
</reference>
<dbReference type="GeneID" id="114766325"/>
<dbReference type="PANTHER" id="PTHR22776:SF45">
    <property type="entry name" value="CHEMOKINE-LIKE FACTOR"/>
    <property type="match status" value="1"/>
</dbReference>
<dbReference type="GeneTree" id="ENSGT00940000162264"/>
<keyword evidence="4 5" id="KW-0472">Membrane</keyword>
<evidence type="ECO:0000256" key="5">
    <source>
        <dbReference type="PROSITE-ProRule" id="PRU00581"/>
    </source>
</evidence>
<dbReference type="InterPro" id="IPR008253">
    <property type="entry name" value="Marvel"/>
</dbReference>
<feature type="transmembrane region" description="Helical" evidence="6">
    <location>
        <begin position="111"/>
        <end position="134"/>
    </location>
</feature>
<dbReference type="AlphaFoldDB" id="A0AAY4CMY2"/>
<dbReference type="Proteomes" id="UP000694580">
    <property type="component" value="Chromosome 16"/>
</dbReference>
<gene>
    <name evidence="8" type="primary">CKLF</name>
</gene>
<reference evidence="8 9" key="1">
    <citation type="submission" date="2020-06" db="EMBL/GenBank/DDBJ databases">
        <authorList>
            <consortium name="Wellcome Sanger Institute Data Sharing"/>
        </authorList>
    </citation>
    <scope>NUCLEOTIDE SEQUENCE [LARGE SCALE GENOMIC DNA]</scope>
</reference>
<evidence type="ECO:0000259" key="7">
    <source>
        <dbReference type="PROSITE" id="PS51225"/>
    </source>
</evidence>
<keyword evidence="2 5" id="KW-0812">Transmembrane</keyword>
<evidence type="ECO:0000256" key="6">
    <source>
        <dbReference type="SAM" id="Phobius"/>
    </source>
</evidence>